<dbReference type="Proteomes" id="UP001556692">
    <property type="component" value="Unassembled WGS sequence"/>
</dbReference>
<evidence type="ECO:0000256" key="1">
    <source>
        <dbReference type="ARBA" id="ARBA00005641"/>
    </source>
</evidence>
<evidence type="ECO:0000313" key="10">
    <source>
        <dbReference type="Proteomes" id="UP001556692"/>
    </source>
</evidence>
<dbReference type="Gene3D" id="3.20.20.80">
    <property type="entry name" value="Glycosidases"/>
    <property type="match status" value="1"/>
</dbReference>
<feature type="domain" description="Glycoside hydrolase family 5" evidence="8">
    <location>
        <begin position="92"/>
        <end position="413"/>
    </location>
</feature>
<keyword evidence="3" id="KW-0136">Cellulose degradation</keyword>
<keyword evidence="4" id="KW-0119">Carbohydrate metabolism</keyword>
<dbReference type="InterPro" id="IPR017853">
    <property type="entry name" value="GH"/>
</dbReference>
<dbReference type="PANTHER" id="PTHR31297:SF41">
    <property type="entry name" value="ENDOGLUCANASE, PUTATIVE (AFU_ORTHOLOGUE AFUA_5G01830)-RELATED"/>
    <property type="match status" value="1"/>
</dbReference>
<sequence length="440" mass="48750">MSRRMRHLATSMAFRPASIKAGPGTGRIYVARRLAGWVLAIAIALIALPAHAATFQAQRGINLDIWVTWPDESRWGEEGVLLPFPEWRRTLDAAGLEKLKADGFDFVRIPIDPRPFLSDRSARFHDRLYGEVLDAVRLVEDAGLKAIVDLHLFPTGSSGSVGMGQVMDDPALFDRYLDVVRRMAGTLKAEDPERIALELMNEPVAECGPQDAAWPERLQRLYAAARASATRLTLVLTGACWGTAEGLAAIDPAQIPDDNVIWSFHTYAPFLLTHQGATWSGDFIRYVTGIPYPPHAVPRAELDAAVEKAREKIRAEAPWLRQSGMLAYLDEQVAAIDTKEELAAAMAEPFDTAAAWAAEHGIDPKNIILGEFGMIRQEWQNDFVMPPQWRAAYYRDMIALAETHGFAWSMWGYGGAFGVAEEFEGRPAEQDVLGVVRGLR</sequence>
<dbReference type="InterPro" id="IPR018087">
    <property type="entry name" value="Glyco_hydro_5_CS"/>
</dbReference>
<evidence type="ECO:0000313" key="9">
    <source>
        <dbReference type="EMBL" id="MEX0406251.1"/>
    </source>
</evidence>
<dbReference type="Pfam" id="PF00150">
    <property type="entry name" value="Cellulase"/>
    <property type="match status" value="1"/>
</dbReference>
<gene>
    <name evidence="9" type="ORF">ABGN05_11290</name>
</gene>
<evidence type="ECO:0000256" key="5">
    <source>
        <dbReference type="ARBA" id="ARBA00023295"/>
    </source>
</evidence>
<evidence type="ECO:0000256" key="6">
    <source>
        <dbReference type="ARBA" id="ARBA00023326"/>
    </source>
</evidence>
<keyword evidence="6" id="KW-0624">Polysaccharide degradation</keyword>
<evidence type="ECO:0000256" key="3">
    <source>
        <dbReference type="ARBA" id="ARBA00023001"/>
    </source>
</evidence>
<reference evidence="9 10" key="1">
    <citation type="submission" date="2024-05" db="EMBL/GenBank/DDBJ databases">
        <authorList>
            <person name="Jiang F."/>
        </authorList>
    </citation>
    <scope>NUCLEOTIDE SEQUENCE [LARGE SCALE GENOMIC DNA]</scope>
    <source>
        <strain evidence="9 10">LZ166</strain>
    </source>
</reference>
<dbReference type="PROSITE" id="PS00659">
    <property type="entry name" value="GLYCOSYL_HYDROL_F5"/>
    <property type="match status" value="1"/>
</dbReference>
<keyword evidence="2 7" id="KW-0378">Hydrolase</keyword>
<evidence type="ECO:0000259" key="8">
    <source>
        <dbReference type="Pfam" id="PF00150"/>
    </source>
</evidence>
<dbReference type="PANTHER" id="PTHR31297">
    <property type="entry name" value="GLUCAN ENDO-1,6-BETA-GLUCOSIDASE B"/>
    <property type="match status" value="1"/>
</dbReference>
<organism evidence="9 10">
    <name type="scientific">Aquibium pacificus</name>
    <dbReference type="NCBI Taxonomy" id="3153579"/>
    <lineage>
        <taxon>Bacteria</taxon>
        <taxon>Pseudomonadati</taxon>
        <taxon>Pseudomonadota</taxon>
        <taxon>Alphaproteobacteria</taxon>
        <taxon>Hyphomicrobiales</taxon>
        <taxon>Phyllobacteriaceae</taxon>
        <taxon>Aquibium</taxon>
    </lineage>
</organism>
<keyword evidence="5 7" id="KW-0326">Glycosidase</keyword>
<dbReference type="RefSeq" id="WP_367954112.1">
    <property type="nucleotide sequence ID" value="NZ_JBDPGJ010000002.1"/>
</dbReference>
<evidence type="ECO:0000256" key="2">
    <source>
        <dbReference type="ARBA" id="ARBA00022801"/>
    </source>
</evidence>
<keyword evidence="10" id="KW-1185">Reference proteome</keyword>
<dbReference type="InterPro" id="IPR001547">
    <property type="entry name" value="Glyco_hydro_5"/>
</dbReference>
<comment type="caution">
    <text evidence="9">The sequence shown here is derived from an EMBL/GenBank/DDBJ whole genome shotgun (WGS) entry which is preliminary data.</text>
</comment>
<evidence type="ECO:0000256" key="4">
    <source>
        <dbReference type="ARBA" id="ARBA00023277"/>
    </source>
</evidence>
<dbReference type="InterPro" id="IPR050386">
    <property type="entry name" value="Glycosyl_hydrolase_5"/>
</dbReference>
<name>A0ABV3SIA9_9HYPH</name>
<comment type="similarity">
    <text evidence="1 7">Belongs to the glycosyl hydrolase 5 (cellulase A) family.</text>
</comment>
<dbReference type="EMBL" id="JBDPGJ010000002">
    <property type="protein sequence ID" value="MEX0406251.1"/>
    <property type="molecule type" value="Genomic_DNA"/>
</dbReference>
<protein>
    <submittedName>
        <fullName evidence="9">Cellulase family glycosylhydrolase</fullName>
    </submittedName>
</protein>
<proteinExistence type="inferred from homology"/>
<accession>A0ABV3SIA9</accession>
<dbReference type="SUPFAM" id="SSF51445">
    <property type="entry name" value="(Trans)glycosidases"/>
    <property type="match status" value="1"/>
</dbReference>
<evidence type="ECO:0000256" key="7">
    <source>
        <dbReference type="RuleBase" id="RU361153"/>
    </source>
</evidence>